<reference evidence="2" key="2">
    <citation type="submission" date="2021-10" db="EMBL/GenBank/DDBJ databases">
        <title>Phylogenomics reveals ancestral predisposition of the termite-cultivated fungus Termitomyces towards a domesticated lifestyle.</title>
        <authorList>
            <person name="Auxier B."/>
            <person name="Grum-Grzhimaylo A."/>
            <person name="Cardenas M.E."/>
            <person name="Lodge J.D."/>
            <person name="Laessoe T."/>
            <person name="Pedersen O."/>
            <person name="Smith M.E."/>
            <person name="Kuyper T.W."/>
            <person name="Franco-Molano E.A."/>
            <person name="Baroni T.J."/>
            <person name="Aanen D.K."/>
        </authorList>
    </citation>
    <scope>NUCLEOTIDE SEQUENCE</scope>
    <source>
        <strain evidence="2">D49</strain>
    </source>
</reference>
<accession>A0A9P7GHI3</accession>
<dbReference type="OrthoDB" id="3265353at2759"/>
<organism evidence="2 3">
    <name type="scientific">Sphagnurus paluster</name>
    <dbReference type="NCBI Taxonomy" id="117069"/>
    <lineage>
        <taxon>Eukaryota</taxon>
        <taxon>Fungi</taxon>
        <taxon>Dikarya</taxon>
        <taxon>Basidiomycota</taxon>
        <taxon>Agaricomycotina</taxon>
        <taxon>Agaricomycetes</taxon>
        <taxon>Agaricomycetidae</taxon>
        <taxon>Agaricales</taxon>
        <taxon>Tricholomatineae</taxon>
        <taxon>Lyophyllaceae</taxon>
        <taxon>Sphagnurus</taxon>
    </lineage>
</organism>
<dbReference type="Proteomes" id="UP000717328">
    <property type="component" value="Unassembled WGS sequence"/>
</dbReference>
<sequence>MRRSTRLVGRDGPIISNTSSYPDGPPESDFERFVARLNLESFPSDTYARIDDILVYSLFTAKKNLQYSRRLLLQPALDDAGSSNGIYSTPVLLQSSPQFTNDHASTLYRIQRDTITEEKRTSQEAISGAVTQILSSMPDVFKATDRPALL</sequence>
<evidence type="ECO:0000313" key="3">
    <source>
        <dbReference type="Proteomes" id="UP000717328"/>
    </source>
</evidence>
<evidence type="ECO:0000256" key="1">
    <source>
        <dbReference type="SAM" id="MobiDB-lite"/>
    </source>
</evidence>
<keyword evidence="3" id="KW-1185">Reference proteome</keyword>
<feature type="region of interest" description="Disordered" evidence="1">
    <location>
        <begin position="1"/>
        <end position="26"/>
    </location>
</feature>
<protein>
    <submittedName>
        <fullName evidence="2">Uncharacterized protein</fullName>
    </submittedName>
</protein>
<comment type="caution">
    <text evidence="2">The sequence shown here is derived from an EMBL/GenBank/DDBJ whole genome shotgun (WGS) entry which is preliminary data.</text>
</comment>
<name>A0A9P7GHI3_9AGAR</name>
<gene>
    <name evidence="2" type="ORF">H0H81_004258</name>
</gene>
<feature type="non-terminal residue" evidence="2">
    <location>
        <position position="150"/>
    </location>
</feature>
<evidence type="ECO:0000313" key="2">
    <source>
        <dbReference type="EMBL" id="KAG5649370.1"/>
    </source>
</evidence>
<reference evidence="2" key="1">
    <citation type="submission" date="2021-02" db="EMBL/GenBank/DDBJ databases">
        <authorList>
            <person name="Nieuwenhuis M."/>
            <person name="Van De Peppel L.J.J."/>
        </authorList>
    </citation>
    <scope>NUCLEOTIDE SEQUENCE</scope>
    <source>
        <strain evidence="2">D49</strain>
    </source>
</reference>
<proteinExistence type="predicted"/>
<dbReference type="AlphaFoldDB" id="A0A9P7GHI3"/>
<dbReference type="EMBL" id="JABCKI010001092">
    <property type="protein sequence ID" value="KAG5649370.1"/>
    <property type="molecule type" value="Genomic_DNA"/>
</dbReference>